<protein>
    <recommendedName>
        <fullName evidence="3">Addiction module toxin RelE</fullName>
    </recommendedName>
</protein>
<evidence type="ECO:0000313" key="2">
    <source>
        <dbReference type="Proteomes" id="UP000178187"/>
    </source>
</evidence>
<accession>A0A1G1KVE4</accession>
<comment type="caution">
    <text evidence="1">The sequence shown here is derived from an EMBL/GenBank/DDBJ whole genome shotgun (WGS) entry which is preliminary data.</text>
</comment>
<dbReference type="SUPFAM" id="SSF143011">
    <property type="entry name" value="RelE-like"/>
    <property type="match status" value="1"/>
</dbReference>
<dbReference type="AlphaFoldDB" id="A0A1G1KVE4"/>
<sequence length="97" mass="11281">MPLRYVFKAVFQKSFDKITSQEQRLVIKAIEALDSYFKHGKASYGLHIKKLYGSSMGQVYEARISIDLRIVWIQTKEEAIFSLLGGHDDVRRFIKNL</sequence>
<proteinExistence type="predicted"/>
<dbReference type="EMBL" id="MHFR01000047">
    <property type="protein sequence ID" value="OGW96867.1"/>
    <property type="molecule type" value="Genomic_DNA"/>
</dbReference>
<evidence type="ECO:0008006" key="3">
    <source>
        <dbReference type="Google" id="ProtNLM"/>
    </source>
</evidence>
<name>A0A1G1KVE4_9BACT</name>
<organism evidence="1 2">
    <name type="scientific">Candidatus Danuiimicrobium aquiferis</name>
    <dbReference type="NCBI Taxonomy" id="1801832"/>
    <lineage>
        <taxon>Bacteria</taxon>
        <taxon>Pseudomonadati</taxon>
        <taxon>Candidatus Omnitrophota</taxon>
        <taxon>Candidatus Danuiimicrobium</taxon>
    </lineage>
</organism>
<dbReference type="Proteomes" id="UP000178187">
    <property type="component" value="Unassembled WGS sequence"/>
</dbReference>
<gene>
    <name evidence="1" type="ORF">A3G33_00345</name>
</gene>
<dbReference type="InterPro" id="IPR035093">
    <property type="entry name" value="RelE/ParE_toxin_dom_sf"/>
</dbReference>
<evidence type="ECO:0000313" key="1">
    <source>
        <dbReference type="EMBL" id="OGW96867.1"/>
    </source>
</evidence>
<dbReference type="Gene3D" id="3.30.2310.20">
    <property type="entry name" value="RelE-like"/>
    <property type="match status" value="1"/>
</dbReference>
<reference evidence="1 2" key="1">
    <citation type="journal article" date="2016" name="Nat. Commun.">
        <title>Thousands of microbial genomes shed light on interconnected biogeochemical processes in an aquifer system.</title>
        <authorList>
            <person name="Anantharaman K."/>
            <person name="Brown C.T."/>
            <person name="Hug L.A."/>
            <person name="Sharon I."/>
            <person name="Castelle C.J."/>
            <person name="Probst A.J."/>
            <person name="Thomas B.C."/>
            <person name="Singh A."/>
            <person name="Wilkins M.J."/>
            <person name="Karaoz U."/>
            <person name="Brodie E.L."/>
            <person name="Williams K.H."/>
            <person name="Hubbard S.S."/>
            <person name="Banfield J.F."/>
        </authorList>
    </citation>
    <scope>NUCLEOTIDE SEQUENCE [LARGE SCALE GENOMIC DNA]</scope>
</reference>